<dbReference type="CDD" id="cd05233">
    <property type="entry name" value="SDR_c"/>
    <property type="match status" value="1"/>
</dbReference>
<accession>L8GVD4</accession>
<dbReference type="PANTHER" id="PTHR24321:SF8">
    <property type="entry name" value="ESTRADIOL 17-BETA-DEHYDROGENASE 8-RELATED"/>
    <property type="match status" value="1"/>
</dbReference>
<dbReference type="SUPFAM" id="SSF51735">
    <property type="entry name" value="NAD(P)-binding Rossmann-fold domains"/>
    <property type="match status" value="1"/>
</dbReference>
<sequence>MVGNYENRLSKVVVVVVVVVCDMLEKEGQQTVQEIEAKHGQDRAFFHKIDVSKEAEVQSLVKVVVDKWGGVDVLVNNAAVFVFGTIEEVSSDDWDRALGVNVKGYAFMAKHVMPLMKAKRSGSIINVGSISSFIAQPAFVPYNTTKGAILQLTRCLALDCGDWNIRVNCVCPGSIDTPATASHAKKLGVTKEELVEQAVKQHFIKRMGTTDDVAKCVLFLASDESTFVTGAAIPVDGGFLAQ</sequence>
<dbReference type="InterPro" id="IPR020904">
    <property type="entry name" value="Sc_DH/Rdtase_CS"/>
</dbReference>
<dbReference type="OrthoDB" id="1393670at2759"/>
<dbReference type="GeneID" id="14918437"/>
<organism evidence="3 4">
    <name type="scientific">Acanthamoeba castellanii (strain ATCC 30010 / Neff)</name>
    <dbReference type="NCBI Taxonomy" id="1257118"/>
    <lineage>
        <taxon>Eukaryota</taxon>
        <taxon>Amoebozoa</taxon>
        <taxon>Discosea</taxon>
        <taxon>Longamoebia</taxon>
        <taxon>Centramoebida</taxon>
        <taxon>Acanthamoebidae</taxon>
        <taxon>Acanthamoeba</taxon>
    </lineage>
</organism>
<dbReference type="Proteomes" id="UP000011083">
    <property type="component" value="Unassembled WGS sequence"/>
</dbReference>
<dbReference type="AlphaFoldDB" id="L8GVD4"/>
<dbReference type="PRINTS" id="PR00080">
    <property type="entry name" value="SDRFAMILY"/>
</dbReference>
<protein>
    <submittedName>
        <fullName evidence="3">Oxidoreductase, putative</fullName>
    </submittedName>
</protein>
<dbReference type="STRING" id="1257118.L8GVD4"/>
<name>L8GVD4_ACACF</name>
<gene>
    <name evidence="3" type="ORF">ACA1_058150</name>
</gene>
<evidence type="ECO:0000256" key="2">
    <source>
        <dbReference type="ARBA" id="ARBA00023002"/>
    </source>
</evidence>
<dbReference type="RefSeq" id="XP_004339172.1">
    <property type="nucleotide sequence ID" value="XM_004339124.1"/>
</dbReference>
<dbReference type="KEGG" id="acan:ACA1_058150"/>
<dbReference type="InterPro" id="IPR036291">
    <property type="entry name" value="NAD(P)-bd_dom_sf"/>
</dbReference>
<dbReference type="PANTHER" id="PTHR24321">
    <property type="entry name" value="DEHYDROGENASES, SHORT CHAIN"/>
    <property type="match status" value="1"/>
</dbReference>
<dbReference type="GO" id="GO:0016491">
    <property type="term" value="F:oxidoreductase activity"/>
    <property type="evidence" value="ECO:0007669"/>
    <property type="project" value="UniProtKB-KW"/>
</dbReference>
<evidence type="ECO:0000256" key="1">
    <source>
        <dbReference type="ARBA" id="ARBA00006484"/>
    </source>
</evidence>
<comment type="similarity">
    <text evidence="1">Belongs to the short-chain dehydrogenases/reductases (SDR) family.</text>
</comment>
<dbReference type="FunFam" id="3.40.50.720:FF:000084">
    <property type="entry name" value="Short-chain dehydrogenase reductase"/>
    <property type="match status" value="1"/>
</dbReference>
<dbReference type="PRINTS" id="PR00081">
    <property type="entry name" value="GDHRDH"/>
</dbReference>
<dbReference type="OMA" id="FPQWGAY"/>
<reference evidence="3 4" key="1">
    <citation type="journal article" date="2013" name="Genome Biol.">
        <title>Genome of Acanthamoeba castellanii highlights extensive lateral gene transfer and early evolution of tyrosine kinase signaling.</title>
        <authorList>
            <person name="Clarke M."/>
            <person name="Lohan A.J."/>
            <person name="Liu B."/>
            <person name="Lagkouvardos I."/>
            <person name="Roy S."/>
            <person name="Zafar N."/>
            <person name="Bertelli C."/>
            <person name="Schilde C."/>
            <person name="Kianianmomeni A."/>
            <person name="Burglin T.R."/>
            <person name="Frech C."/>
            <person name="Turcotte B."/>
            <person name="Kopec K.O."/>
            <person name="Synnott J.M."/>
            <person name="Choo C."/>
            <person name="Paponov I."/>
            <person name="Finkler A."/>
            <person name="Soon Heng Tan C."/>
            <person name="Hutchins A.P."/>
            <person name="Weinmeier T."/>
            <person name="Rattei T."/>
            <person name="Chu J.S."/>
            <person name="Gimenez G."/>
            <person name="Irimia M."/>
            <person name="Rigden D.J."/>
            <person name="Fitzpatrick D.A."/>
            <person name="Lorenzo-Morales J."/>
            <person name="Bateman A."/>
            <person name="Chiu C.H."/>
            <person name="Tang P."/>
            <person name="Hegemann P."/>
            <person name="Fromm H."/>
            <person name="Raoult D."/>
            <person name="Greub G."/>
            <person name="Miranda-Saavedra D."/>
            <person name="Chen N."/>
            <person name="Nash P."/>
            <person name="Ginger M.L."/>
            <person name="Horn M."/>
            <person name="Schaap P."/>
            <person name="Caler L."/>
            <person name="Loftus B."/>
        </authorList>
    </citation>
    <scope>NUCLEOTIDE SEQUENCE [LARGE SCALE GENOMIC DNA]</scope>
    <source>
        <strain evidence="3 4">Neff</strain>
    </source>
</reference>
<keyword evidence="2" id="KW-0560">Oxidoreductase</keyword>
<evidence type="ECO:0000313" key="3">
    <source>
        <dbReference type="EMBL" id="ELR17159.1"/>
    </source>
</evidence>
<proteinExistence type="inferred from homology"/>
<dbReference type="VEuPathDB" id="AmoebaDB:ACA1_058150"/>
<dbReference type="EMBL" id="KB007974">
    <property type="protein sequence ID" value="ELR17159.1"/>
    <property type="molecule type" value="Genomic_DNA"/>
</dbReference>
<keyword evidence="4" id="KW-1185">Reference proteome</keyword>
<dbReference type="PROSITE" id="PS00061">
    <property type="entry name" value="ADH_SHORT"/>
    <property type="match status" value="1"/>
</dbReference>
<dbReference type="Pfam" id="PF13561">
    <property type="entry name" value="adh_short_C2"/>
    <property type="match status" value="1"/>
</dbReference>
<dbReference type="InterPro" id="IPR002347">
    <property type="entry name" value="SDR_fam"/>
</dbReference>
<dbReference type="Gene3D" id="3.40.50.720">
    <property type="entry name" value="NAD(P)-binding Rossmann-like Domain"/>
    <property type="match status" value="1"/>
</dbReference>
<evidence type="ECO:0000313" key="4">
    <source>
        <dbReference type="Proteomes" id="UP000011083"/>
    </source>
</evidence>